<gene>
    <name evidence="16" type="ORF">CAOG_007608</name>
</gene>
<evidence type="ECO:0000313" key="16">
    <source>
        <dbReference type="EMBL" id="KJE97150.1"/>
    </source>
</evidence>
<dbReference type="GO" id="GO:0031491">
    <property type="term" value="F:nucleosome binding"/>
    <property type="evidence" value="ECO:0007669"/>
    <property type="project" value="TreeGrafter"/>
</dbReference>
<dbReference type="Pfam" id="PF08512">
    <property type="entry name" value="Rttp106-like_middle"/>
    <property type="match status" value="1"/>
</dbReference>
<dbReference type="Gene3D" id="3.90.230.10">
    <property type="entry name" value="Creatinase/methionine aminopeptidase superfamily"/>
    <property type="match status" value="1"/>
</dbReference>
<reference evidence="17" key="1">
    <citation type="submission" date="2011-02" db="EMBL/GenBank/DDBJ databases">
        <title>The Genome Sequence of Capsaspora owczarzaki ATCC 30864.</title>
        <authorList>
            <person name="Russ C."/>
            <person name="Cuomo C."/>
            <person name="Burger G."/>
            <person name="Gray M.W."/>
            <person name="Holland P.W.H."/>
            <person name="King N."/>
            <person name="Lang F.B.F."/>
            <person name="Roger A.J."/>
            <person name="Ruiz-Trillo I."/>
            <person name="Young S.K."/>
            <person name="Zeng Q."/>
            <person name="Gargeya S."/>
            <person name="Alvarado L."/>
            <person name="Berlin A."/>
            <person name="Chapman S.B."/>
            <person name="Chen Z."/>
            <person name="Freedman E."/>
            <person name="Gellesch M."/>
            <person name="Goldberg J."/>
            <person name="Griggs A."/>
            <person name="Gujja S."/>
            <person name="Heilman E."/>
            <person name="Heiman D."/>
            <person name="Howarth C."/>
            <person name="Mehta T."/>
            <person name="Neiman D."/>
            <person name="Pearson M."/>
            <person name="Roberts A."/>
            <person name="Saif S."/>
            <person name="Shea T."/>
            <person name="Shenoy N."/>
            <person name="Sisk P."/>
            <person name="Stolte C."/>
            <person name="Sykes S."/>
            <person name="White J."/>
            <person name="Yandava C."/>
            <person name="Haas B."/>
            <person name="Nusbaum C."/>
            <person name="Birren B."/>
        </authorList>
    </citation>
    <scope>NUCLEOTIDE SEQUENCE</scope>
    <source>
        <strain evidence="17">ATCC 30864</strain>
    </source>
</reference>
<dbReference type="Pfam" id="PF24824">
    <property type="entry name" value="PH_SPT16"/>
    <property type="match status" value="1"/>
</dbReference>
<evidence type="ECO:0000256" key="2">
    <source>
        <dbReference type="ARBA" id="ARBA00022454"/>
    </source>
</evidence>
<feature type="domain" description="Histone chaperone RTT106/FACT complex subunit SPT16-like middle" evidence="15">
    <location>
        <begin position="770"/>
        <end position="860"/>
    </location>
</feature>
<dbReference type="Pfam" id="PF14826">
    <property type="entry name" value="FACT-Spt16_Nlob"/>
    <property type="match status" value="1"/>
</dbReference>
<evidence type="ECO:0000256" key="12">
    <source>
        <dbReference type="SAM" id="MobiDB-lite"/>
    </source>
</evidence>
<evidence type="ECO:0000259" key="13">
    <source>
        <dbReference type="SMART" id="SM01285"/>
    </source>
</evidence>
<feature type="coiled-coil region" evidence="11">
    <location>
        <begin position="580"/>
        <end position="611"/>
    </location>
</feature>
<dbReference type="Pfam" id="PF00557">
    <property type="entry name" value="Peptidase_M24"/>
    <property type="match status" value="1"/>
</dbReference>
<comment type="subcellular location">
    <subcellularLocation>
        <location evidence="10">Nucleus</location>
    </subcellularLocation>
    <subcellularLocation>
        <location evidence="10">Chromosome</location>
    </subcellularLocation>
</comment>
<evidence type="ECO:0000256" key="8">
    <source>
        <dbReference type="ARBA" id="ARBA00023204"/>
    </source>
</evidence>
<evidence type="ECO:0000256" key="7">
    <source>
        <dbReference type="ARBA" id="ARBA00023163"/>
    </source>
</evidence>
<comment type="similarity">
    <text evidence="1 10">Belongs to the peptidase M24 family. SPT16 subfamily.</text>
</comment>
<dbReference type="GO" id="GO:0035101">
    <property type="term" value="C:FACT complex"/>
    <property type="evidence" value="ECO:0007669"/>
    <property type="project" value="UniProtKB-UniRule"/>
</dbReference>
<keyword evidence="4 10" id="KW-0227">DNA damage</keyword>
<dbReference type="InterPro" id="IPR013953">
    <property type="entry name" value="FACT_SPT16_M"/>
</dbReference>
<keyword evidence="3 10" id="KW-0235">DNA replication</keyword>
<sequence length="2074" mass="230928">MSIQLDKATFKRRLERLYDLWQNTDAMQNVSSLLLLIGSSTEEAESPTKGTLLQIWLFGYEFPDTVMLLTKKGLQVIASQKKLDILGQLQSDSPVPLVLHVRTKEDKNKGNFGKIVAAMNGGPVGIFKKDRTSGNFLPEWHEFASEDAGWAAVEKVDVSIATSYFMGTKEESELKHVRDAATVASHIMRTAVVNKVENVIQTMRKVTHMNLADELEAIVKNPSGLSSKNIDKQEVESAYTPIIQSGGVFDLRPSATSNDELIKVGTIVVAIGAIYRQFFSNIARTFLVNPTKRQSDNYKFLLELQEYIASQLVPGASLASVFAKGTEYVERKRKDLLPHLTSTFGFGIGMEFRESSLIIDKSKTRVVEPGMVFNLAVGFKDLRDAAAEPSEVPEHDTQAEENYSLFVADMMLVPLDGNEPTPAFLTKDAPFKLADVSHILKDLESKDEKRRRRQNQLLQRIITSKEHAPDTDETATTGKHFDKSVAYKSMSALPNDPTIAALRIYVDMEHRAVVLPINGYPVAVHINHIKSVSKTNQSDYMYLRINFAFPTQAAMGENSAVPKAVFMGDLSYRSKNFESINAVDRDIKALQKKAKTEAAEKREAADLVEQEDLQLASAQVRPLQLRDLKMRPALGPRGSDKAGVLVAHTNGFRYSTGMDHVDVIYSNIKHAILQQCKNENVVIIHLHLNNPILIGKKKQKDVQFYVEVVGVDDLKNTKRSGQDRDEFLAEQRERELKNRYNEAFAKFAQKVQEQTHNAVKFDAPERGCGFFGVANRGQAFITPGTHCLFNVTEQPQFVVTLDEIELVHLERVQHSLKSFDMVIIYKDYTRPVTHITAIPTNYIDTIRDWLDAVDIYNTSGAINLNWSAIMKQILENPKAFIEDGAWSLFLGEEEEEDGDDSEDEDSDFEDDFSDSDADASEDYSSEDISDDDDDSDASLDSGEESGKDWDELEEEAMREEEESKKRRREEDDDEGQRKKKRVNAPPPKKSGTIWCCNARTDTGCKQGFTNSKTYKEELLDAIVGALNSAPGRWHHLVSKKPDIWKAVNDICHRAGLRVELEQLSELPEEPPSFVGRRVVAYFVDQPTNTTHIFAQGLPFGDAAFTSLPLVRVGQESKENTDAEGWKRALRQLPARVALGRAPVPFTIDPNTGPPVPPGLPFPLPDEVAPAAQAFNESANCEFKQPTSLNPPVGDYLEQILRAIRASPGRPVHLILGVQDESCVVVGTPSVLASVVDTATDFLAGVFPRFDPAFVTITQHPVALPDVEQPLVYLRDILMEEVNAALSCLSGRAWTVATASDSTCDLLIDPDIYSAVRQALYGCEALRSRLPDAEFTNLSSVKIDTTAHPTSDKVRYGEYAVAVYVRDKQAGLEWLARELVDPPDHVSPEERFVCHLEFNVPVRQAPCTVSSKTSRARLLCSGVSAQLNHEFPSSALWLRVRPLELIPMLPFYLSQSSFLRILLVASNEQAELAKQTLGGMKLAPAELFDQVVQPAIPKSIEAAYYALLRHPTRPRCIFADAHLLISDAMTRLLNAARSIDTPAPSVVAFCTPAAAASLISVPVVVDEAIMYNPHHSYHARPAADSASNTMAGLVHQVLEPMPTDPAEQSPESLTLLVRGWLQNPNRLPPSWQLVRSGAVVATGPVRDLVQLVLKSDSHLTTTVINLQKQQAGCGASAALRATGWQLQATRDVFSVRLVDSAHVNEFWQLFSAMLSRPALLLIDEDVAHASDFVRAAPRSLSHPLAIIRVLPDTYQRRPAVSPVVCAHVTSYTVTLSSVLTLDDTRAVCAGLLSALHQDNADAAIQTWTVRARAALKLMSRSQLQPDDMHLYVIALSACRGEYIQAETFVRKRFDALQQPEYQSLMRRARLLAFLSALCGDPKIVWRSPASWDELVRNQDSGSKAFLDLVQYDGYLRFLHPFIARLFLSQLDYGARTDHWREGHPVPSAFLLNEWRASLPTLCAELDGQPAPGISSSFVFESLLSRRENDQFLFPPLVQNIVRFKTYDQIPKRLQLLDAVFDEFTPTHRASYPQLFIGESFQHLVRSRALRFWGKQSGRAQNLELGKQSSIPGEGR</sequence>
<keyword evidence="7 10" id="KW-0804">Transcription</keyword>
<dbReference type="PANTHER" id="PTHR13980">
    <property type="entry name" value="CDC68 RELATED"/>
    <property type="match status" value="1"/>
</dbReference>
<dbReference type="FunFam" id="2.30.29.30:FF:000017">
    <property type="entry name" value="FACT complex subunit SPT16"/>
    <property type="match status" value="1"/>
</dbReference>
<dbReference type="FunFam" id="3.90.230.10:FF:000005">
    <property type="entry name" value="FACT complex subunit spt16"/>
    <property type="match status" value="1"/>
</dbReference>
<evidence type="ECO:0000259" key="14">
    <source>
        <dbReference type="SMART" id="SM01286"/>
    </source>
</evidence>
<dbReference type="InParanoid" id="A0A0D2WW51"/>
<evidence type="ECO:0000259" key="15">
    <source>
        <dbReference type="SMART" id="SM01287"/>
    </source>
</evidence>
<dbReference type="SMART" id="SM01286">
    <property type="entry name" value="SPT16"/>
    <property type="match status" value="1"/>
</dbReference>
<dbReference type="InterPro" id="IPR040258">
    <property type="entry name" value="Spt16"/>
</dbReference>
<dbReference type="InterPro" id="IPR056595">
    <property type="entry name" value="Fact-SPT16_PH"/>
</dbReference>
<dbReference type="InterPro" id="IPR036005">
    <property type="entry name" value="Creatinase/aminopeptidase-like"/>
</dbReference>
<proteinExistence type="inferred from homology"/>
<dbReference type="GO" id="GO:0010468">
    <property type="term" value="P:regulation of gene expression"/>
    <property type="evidence" value="ECO:0007669"/>
    <property type="project" value="UniProtKB-ARBA"/>
</dbReference>
<dbReference type="InterPro" id="IPR011993">
    <property type="entry name" value="PH-like_dom_sf"/>
</dbReference>
<dbReference type="InterPro" id="IPR013719">
    <property type="entry name" value="RTT106/SPT16-like_middle_dom"/>
</dbReference>
<keyword evidence="6 11" id="KW-0175">Coiled coil</keyword>
<dbReference type="Pfam" id="PF21091">
    <property type="entry name" value="SPT16_C"/>
    <property type="match status" value="1"/>
</dbReference>
<evidence type="ECO:0000256" key="9">
    <source>
        <dbReference type="ARBA" id="ARBA00023242"/>
    </source>
</evidence>
<keyword evidence="17" id="KW-1185">Reference proteome</keyword>
<dbReference type="SUPFAM" id="SSF55920">
    <property type="entry name" value="Creatinase/aminopeptidase"/>
    <property type="match status" value="1"/>
</dbReference>
<evidence type="ECO:0000256" key="5">
    <source>
        <dbReference type="ARBA" id="ARBA00023015"/>
    </source>
</evidence>
<dbReference type="Gene3D" id="2.30.29.30">
    <property type="entry name" value="Pleckstrin-homology domain (PH domain)/Phosphotyrosine-binding domain (PTB)"/>
    <property type="match status" value="1"/>
</dbReference>
<dbReference type="InterPro" id="IPR029149">
    <property type="entry name" value="Creatin/AminoP/Spt16_N"/>
</dbReference>
<dbReference type="Gene3D" id="2.30.29.210">
    <property type="entry name" value="FACT complex subunit Spt16p/Cdc68p"/>
    <property type="match status" value="1"/>
</dbReference>
<feature type="compositionally biased region" description="Acidic residues" evidence="12">
    <location>
        <begin position="950"/>
        <end position="960"/>
    </location>
</feature>
<dbReference type="PANTHER" id="PTHR13980:SF15">
    <property type="entry name" value="FACT COMPLEX SUBUNIT SPT16"/>
    <property type="match status" value="1"/>
</dbReference>
<dbReference type="eggNOG" id="KOG1189">
    <property type="taxonomic scope" value="Eukaryota"/>
</dbReference>
<dbReference type="InterPro" id="IPR000994">
    <property type="entry name" value="Pept_M24"/>
</dbReference>
<dbReference type="SMART" id="SM01285">
    <property type="entry name" value="FACT-Spt16_Nlob"/>
    <property type="match status" value="1"/>
</dbReference>
<evidence type="ECO:0000256" key="10">
    <source>
        <dbReference type="RuleBase" id="RU367052"/>
    </source>
</evidence>
<dbReference type="FunFam" id="2.30.29.210:FF:000001">
    <property type="entry name" value="FACT complex subunit spt16"/>
    <property type="match status" value="1"/>
</dbReference>
<dbReference type="EMBL" id="KE346373">
    <property type="protein sequence ID" value="KJE97150.1"/>
    <property type="molecule type" value="Genomic_DNA"/>
</dbReference>
<keyword evidence="2 10" id="KW-0158">Chromosome</keyword>
<dbReference type="Gene3D" id="3.40.350.10">
    <property type="entry name" value="Creatinase/prolidase N-terminal domain"/>
    <property type="match status" value="1"/>
</dbReference>
<comment type="subunit">
    <text evidence="10">Component of the FACT complex.</text>
</comment>
<keyword evidence="8 10" id="KW-0234">DNA repair</keyword>
<evidence type="ECO:0000256" key="11">
    <source>
        <dbReference type="SAM" id="Coils"/>
    </source>
</evidence>
<evidence type="ECO:0000256" key="1">
    <source>
        <dbReference type="ARBA" id="ARBA00010779"/>
    </source>
</evidence>
<protein>
    <recommendedName>
        <fullName evidence="10">FACT complex subunit</fullName>
    </recommendedName>
</protein>
<dbReference type="GO" id="GO:0006281">
    <property type="term" value="P:DNA repair"/>
    <property type="evidence" value="ECO:0007669"/>
    <property type="project" value="UniProtKB-UniRule"/>
</dbReference>
<evidence type="ECO:0000256" key="6">
    <source>
        <dbReference type="ARBA" id="ARBA00023054"/>
    </source>
</evidence>
<dbReference type="PhylomeDB" id="A0A0D2WW51"/>
<evidence type="ECO:0000313" key="17">
    <source>
        <dbReference type="Proteomes" id="UP000008743"/>
    </source>
</evidence>
<feature type="region of interest" description="Disordered" evidence="12">
    <location>
        <begin position="893"/>
        <end position="994"/>
    </location>
</feature>
<accession>A0A0D2WW51</accession>
<feature type="domain" description="FACT complex subunit SPT16 middle" evidence="14">
    <location>
        <begin position="504"/>
        <end position="654"/>
    </location>
</feature>
<dbReference type="InterPro" id="IPR029148">
    <property type="entry name" value="FACT-SPT16_Nlobe"/>
</dbReference>
<organism evidence="16 17">
    <name type="scientific">Capsaspora owczarzaki (strain ATCC 30864)</name>
    <dbReference type="NCBI Taxonomy" id="595528"/>
    <lineage>
        <taxon>Eukaryota</taxon>
        <taxon>Filasterea</taxon>
        <taxon>Capsaspora</taxon>
    </lineage>
</organism>
<feature type="domain" description="FACT complex subunit SPT16 N-terminal lobe" evidence="13">
    <location>
        <begin position="5"/>
        <end position="162"/>
    </location>
</feature>
<dbReference type="Pfam" id="PF08644">
    <property type="entry name" value="SPT16"/>
    <property type="match status" value="1"/>
</dbReference>
<dbReference type="STRING" id="595528.A0A0D2WW51"/>
<feature type="compositionally biased region" description="Acidic residues" evidence="12">
    <location>
        <begin position="893"/>
        <end position="943"/>
    </location>
</feature>
<keyword evidence="5 10" id="KW-0805">Transcription regulation</keyword>
<keyword evidence="9 10" id="KW-0539">Nucleus</keyword>
<dbReference type="OrthoDB" id="10251642at2759"/>
<name>A0A0D2WW51_CAPO3</name>
<dbReference type="Proteomes" id="UP000008743">
    <property type="component" value="Unassembled WGS sequence"/>
</dbReference>
<evidence type="ECO:0000256" key="3">
    <source>
        <dbReference type="ARBA" id="ARBA00022705"/>
    </source>
</evidence>
<dbReference type="Gene3D" id="2.30.29.150">
    <property type="match status" value="1"/>
</dbReference>
<dbReference type="GO" id="GO:0006368">
    <property type="term" value="P:transcription elongation by RNA polymerase II"/>
    <property type="evidence" value="ECO:0007669"/>
    <property type="project" value="TreeGrafter"/>
</dbReference>
<dbReference type="SMART" id="SM01287">
    <property type="entry name" value="Rtt106"/>
    <property type="match status" value="1"/>
</dbReference>
<dbReference type="GO" id="GO:0006260">
    <property type="term" value="P:DNA replication"/>
    <property type="evidence" value="ECO:0007669"/>
    <property type="project" value="UniProtKB-KW"/>
</dbReference>
<comment type="function">
    <text evidence="10">Component of the FACT complex, a general chromatin factor that acts to reorganize nucleosomes. The FACT complex is involved in multiple processes that require DNA as a template such as mRNA elongation, DNA replication and DNA repair. During transcription elongation the FACT complex acts as a histone chaperone that both destabilizes and restores nucleosomal structure. It facilitates the passage of RNA polymerase II and transcription by promoting the dissociation of one histone H2A-H2B dimer from the nucleosome, then subsequently promotes the reestablishment of the nucleosome following the passage of RNA polymerase II.</text>
</comment>
<evidence type="ECO:0000256" key="4">
    <source>
        <dbReference type="ARBA" id="ARBA00022763"/>
    </source>
</evidence>
<dbReference type="InterPro" id="IPR048969">
    <property type="entry name" value="FACT_SPT16_C"/>
</dbReference>